<dbReference type="SUPFAM" id="SSF57889">
    <property type="entry name" value="Cysteine-rich domain"/>
    <property type="match status" value="1"/>
</dbReference>
<dbReference type="GO" id="GO:0046872">
    <property type="term" value="F:metal ion binding"/>
    <property type="evidence" value="ECO:0007669"/>
    <property type="project" value="UniProtKB-KW"/>
</dbReference>
<comment type="caution">
    <text evidence="4">The sequence shown here is derived from an EMBL/GenBank/DDBJ whole genome shotgun (WGS) entry which is preliminary data.</text>
</comment>
<name>A0AAD9NKE3_RIDPI</name>
<keyword evidence="5" id="KW-1185">Reference proteome</keyword>
<evidence type="ECO:0000313" key="5">
    <source>
        <dbReference type="Proteomes" id="UP001209878"/>
    </source>
</evidence>
<sequence>MSHDRMAREFVERMAYESIGNAIQPHIPTCNGMTAQSDTLTSSVAHRRRPRSTGDVDDHACYGNHSDIDKEYDSDMISHVRRKISNNFQHYSNLLQGLALPMLFRESRVRRESERDNEDLLDGFEFVESIELHDMEGFIFDSEREIGQGHNFLPVQLQAPTWCDKCGDFIWGVYKQCLTCSSKYTVHLSRSTSLKLFV</sequence>
<evidence type="ECO:0000256" key="2">
    <source>
        <dbReference type="ARBA" id="ARBA00022833"/>
    </source>
</evidence>
<feature type="domain" description="Phorbol-ester/DAG-type" evidence="3">
    <location>
        <begin position="149"/>
        <end position="181"/>
    </location>
</feature>
<proteinExistence type="predicted"/>
<evidence type="ECO:0000259" key="3">
    <source>
        <dbReference type="PROSITE" id="PS50081"/>
    </source>
</evidence>
<organism evidence="4 5">
    <name type="scientific">Ridgeia piscesae</name>
    <name type="common">Tubeworm</name>
    <dbReference type="NCBI Taxonomy" id="27915"/>
    <lineage>
        <taxon>Eukaryota</taxon>
        <taxon>Metazoa</taxon>
        <taxon>Spiralia</taxon>
        <taxon>Lophotrochozoa</taxon>
        <taxon>Annelida</taxon>
        <taxon>Polychaeta</taxon>
        <taxon>Sedentaria</taxon>
        <taxon>Canalipalpata</taxon>
        <taxon>Sabellida</taxon>
        <taxon>Siboglinidae</taxon>
        <taxon>Ridgeia</taxon>
    </lineage>
</organism>
<dbReference type="InterPro" id="IPR046349">
    <property type="entry name" value="C1-like_sf"/>
</dbReference>
<evidence type="ECO:0000313" key="4">
    <source>
        <dbReference type="EMBL" id="KAK2173290.1"/>
    </source>
</evidence>
<protein>
    <recommendedName>
        <fullName evidence="3">Phorbol-ester/DAG-type domain-containing protein</fullName>
    </recommendedName>
</protein>
<dbReference type="Pfam" id="PF00130">
    <property type="entry name" value="C1_1"/>
    <property type="match status" value="1"/>
</dbReference>
<keyword evidence="2" id="KW-0862">Zinc</keyword>
<dbReference type="EMBL" id="JAODUO010000886">
    <property type="protein sequence ID" value="KAK2173290.1"/>
    <property type="molecule type" value="Genomic_DNA"/>
</dbReference>
<dbReference type="InterPro" id="IPR002219">
    <property type="entry name" value="PKC_DAG/PE"/>
</dbReference>
<dbReference type="Gene3D" id="3.30.60.20">
    <property type="match status" value="1"/>
</dbReference>
<keyword evidence="1" id="KW-0479">Metal-binding</keyword>
<accession>A0AAD9NKE3</accession>
<dbReference type="AlphaFoldDB" id="A0AAD9NKE3"/>
<gene>
    <name evidence="4" type="ORF">NP493_885g00006</name>
</gene>
<evidence type="ECO:0000256" key="1">
    <source>
        <dbReference type="ARBA" id="ARBA00022723"/>
    </source>
</evidence>
<dbReference type="Proteomes" id="UP001209878">
    <property type="component" value="Unassembled WGS sequence"/>
</dbReference>
<dbReference type="PROSITE" id="PS50081">
    <property type="entry name" value="ZF_DAG_PE_2"/>
    <property type="match status" value="1"/>
</dbReference>
<reference evidence="4" key="1">
    <citation type="journal article" date="2023" name="Mol. Biol. Evol.">
        <title>Third-Generation Sequencing Reveals the Adaptive Role of the Epigenome in Three Deep-Sea Polychaetes.</title>
        <authorList>
            <person name="Perez M."/>
            <person name="Aroh O."/>
            <person name="Sun Y."/>
            <person name="Lan Y."/>
            <person name="Juniper S.K."/>
            <person name="Young C.R."/>
            <person name="Angers B."/>
            <person name="Qian P.Y."/>
        </authorList>
    </citation>
    <scope>NUCLEOTIDE SEQUENCE</scope>
    <source>
        <strain evidence="4">R07B-5</strain>
    </source>
</reference>